<dbReference type="AlphaFoldDB" id="A0A164TQD0"/>
<feature type="domain" description="DUF7918" evidence="2">
    <location>
        <begin position="6"/>
        <end position="207"/>
    </location>
</feature>
<evidence type="ECO:0000313" key="4">
    <source>
        <dbReference type="Proteomes" id="UP000076722"/>
    </source>
</evidence>
<reference evidence="3 4" key="1">
    <citation type="journal article" date="2016" name="Mol. Biol. Evol.">
        <title>Comparative Genomics of Early-Diverging Mushroom-Forming Fungi Provides Insights into the Origins of Lignocellulose Decay Capabilities.</title>
        <authorList>
            <person name="Nagy L.G."/>
            <person name="Riley R."/>
            <person name="Tritt A."/>
            <person name="Adam C."/>
            <person name="Daum C."/>
            <person name="Floudas D."/>
            <person name="Sun H."/>
            <person name="Yadav J.S."/>
            <person name="Pangilinan J."/>
            <person name="Larsson K.H."/>
            <person name="Matsuura K."/>
            <person name="Barry K."/>
            <person name="Labutti K."/>
            <person name="Kuo R."/>
            <person name="Ohm R.A."/>
            <person name="Bhattacharya S.S."/>
            <person name="Shirouzu T."/>
            <person name="Yoshinaga Y."/>
            <person name="Martin F.M."/>
            <person name="Grigoriev I.V."/>
            <person name="Hibbett D.S."/>
        </authorList>
    </citation>
    <scope>NUCLEOTIDE SEQUENCE [LARGE SCALE GENOMIC DNA]</scope>
    <source>
        <strain evidence="3 4">HHB9708</strain>
    </source>
</reference>
<feature type="region of interest" description="Disordered" evidence="1">
    <location>
        <begin position="260"/>
        <end position="287"/>
    </location>
</feature>
<evidence type="ECO:0000259" key="2">
    <source>
        <dbReference type="Pfam" id="PF25534"/>
    </source>
</evidence>
<dbReference type="STRING" id="1314777.A0A164TQD0"/>
<accession>A0A164TQD0</accession>
<feature type="compositionally biased region" description="Basic and acidic residues" evidence="1">
    <location>
        <begin position="215"/>
        <end position="238"/>
    </location>
</feature>
<feature type="region of interest" description="Disordered" evidence="1">
    <location>
        <begin position="215"/>
        <end position="247"/>
    </location>
</feature>
<dbReference type="Proteomes" id="UP000076722">
    <property type="component" value="Unassembled WGS sequence"/>
</dbReference>
<sequence>MPTLGGVNVWVQVDGLRVPEHRTLFDRNKTHVTCFIPSTEGKRFTVHFENVAREDIDVAGYVYIDSLFMDGKLLLASRNRESVQISGRSKAAGKECPFKFAKLKLTEDDEEAEADLQRLRDLGTISVRIDFVKPGRQRDRQFKDAPTTKPILETQKKAGTHCTELDEPVNKNVPTHIRDVRRLPDRKILTFIFSYAPEDWLKARELIDPATSYKVKKEPKDSRGVKREPEDVKPKVEPAVENLDSDDDIELLSASPFRIKAKRRRREPSRTQSGTLSQEVIDLTGDD</sequence>
<dbReference type="EMBL" id="KV419410">
    <property type="protein sequence ID" value="KZS92554.1"/>
    <property type="molecule type" value="Genomic_DNA"/>
</dbReference>
<keyword evidence="4" id="KW-1185">Reference proteome</keyword>
<dbReference type="PANTHER" id="PTHR36223:SF1">
    <property type="entry name" value="TRANSCRIPTION ELONGATION FACTOR EAF N-TERMINAL DOMAIN-CONTAINING PROTEIN"/>
    <property type="match status" value="1"/>
</dbReference>
<evidence type="ECO:0000256" key="1">
    <source>
        <dbReference type="SAM" id="MobiDB-lite"/>
    </source>
</evidence>
<dbReference type="OrthoDB" id="3237202at2759"/>
<dbReference type="PANTHER" id="PTHR36223">
    <property type="entry name" value="BETA-LACTAMASE-TYPE TRANSPEPTIDASE FOLD DOMAIN CONTAINING PROTEIN"/>
    <property type="match status" value="1"/>
</dbReference>
<name>A0A164TQD0_9AGAM</name>
<proteinExistence type="predicted"/>
<evidence type="ECO:0000313" key="3">
    <source>
        <dbReference type="EMBL" id="KZS92554.1"/>
    </source>
</evidence>
<dbReference type="InterPro" id="IPR057678">
    <property type="entry name" value="DUF7918"/>
</dbReference>
<protein>
    <recommendedName>
        <fullName evidence="2">DUF7918 domain-containing protein</fullName>
    </recommendedName>
</protein>
<organism evidence="3 4">
    <name type="scientific">Sistotremastrum niveocremeum HHB9708</name>
    <dbReference type="NCBI Taxonomy" id="1314777"/>
    <lineage>
        <taxon>Eukaryota</taxon>
        <taxon>Fungi</taxon>
        <taxon>Dikarya</taxon>
        <taxon>Basidiomycota</taxon>
        <taxon>Agaricomycotina</taxon>
        <taxon>Agaricomycetes</taxon>
        <taxon>Sistotremastrales</taxon>
        <taxon>Sistotremastraceae</taxon>
        <taxon>Sertulicium</taxon>
        <taxon>Sertulicium niveocremeum</taxon>
    </lineage>
</organism>
<gene>
    <name evidence="3" type="ORF">SISNIDRAFT_486572</name>
</gene>
<dbReference type="Pfam" id="PF25534">
    <property type="entry name" value="DUF7918"/>
    <property type="match status" value="1"/>
</dbReference>